<gene>
    <name evidence="3" type="ORF">LPC04_05345</name>
</gene>
<dbReference type="Proteomes" id="UP001139353">
    <property type="component" value="Unassembled WGS sequence"/>
</dbReference>
<evidence type="ECO:0008006" key="5">
    <source>
        <dbReference type="Google" id="ProtNLM"/>
    </source>
</evidence>
<evidence type="ECO:0000256" key="1">
    <source>
        <dbReference type="SAM" id="MobiDB-lite"/>
    </source>
</evidence>
<evidence type="ECO:0000313" key="4">
    <source>
        <dbReference type="Proteomes" id="UP001139353"/>
    </source>
</evidence>
<evidence type="ECO:0000256" key="2">
    <source>
        <dbReference type="SAM" id="SignalP"/>
    </source>
</evidence>
<reference evidence="3" key="1">
    <citation type="submission" date="2021-11" db="EMBL/GenBank/DDBJ databases">
        <title>BS-T2-15 a new species belonging to the Comamonadaceae family isolated from the soil of a French oak forest.</title>
        <authorList>
            <person name="Mieszkin S."/>
            <person name="Alain K."/>
        </authorList>
    </citation>
    <scope>NUCLEOTIDE SEQUENCE</scope>
    <source>
        <strain evidence="3">BS-T2-15</strain>
    </source>
</reference>
<name>A0A9X1YFJ6_9BURK</name>
<evidence type="ECO:0000313" key="3">
    <source>
        <dbReference type="EMBL" id="MCK9685133.1"/>
    </source>
</evidence>
<organism evidence="3 4">
    <name type="scientific">Scleromatobacter humisilvae</name>
    <dbReference type="NCBI Taxonomy" id="2897159"/>
    <lineage>
        <taxon>Bacteria</taxon>
        <taxon>Pseudomonadati</taxon>
        <taxon>Pseudomonadota</taxon>
        <taxon>Betaproteobacteria</taxon>
        <taxon>Burkholderiales</taxon>
        <taxon>Sphaerotilaceae</taxon>
        <taxon>Scleromatobacter</taxon>
    </lineage>
</organism>
<accession>A0A9X1YFJ6</accession>
<feature type="compositionally biased region" description="Basic and acidic residues" evidence="1">
    <location>
        <begin position="54"/>
        <end position="65"/>
    </location>
</feature>
<feature type="compositionally biased region" description="Low complexity" evidence="1">
    <location>
        <begin position="25"/>
        <end position="34"/>
    </location>
</feature>
<protein>
    <recommendedName>
        <fullName evidence="5">Acid shock protein</fullName>
    </recommendedName>
</protein>
<dbReference type="EMBL" id="JAJLJH010000001">
    <property type="protein sequence ID" value="MCK9685133.1"/>
    <property type="molecule type" value="Genomic_DNA"/>
</dbReference>
<feature type="chain" id="PRO_5040934067" description="Acid shock protein" evidence="2">
    <location>
        <begin position="23"/>
        <end position="65"/>
    </location>
</feature>
<feature type="region of interest" description="Disordered" evidence="1">
    <location>
        <begin position="25"/>
        <end position="65"/>
    </location>
</feature>
<feature type="compositionally biased region" description="Basic residues" evidence="1">
    <location>
        <begin position="35"/>
        <end position="47"/>
    </location>
</feature>
<proteinExistence type="predicted"/>
<dbReference type="AlphaFoldDB" id="A0A9X1YFJ6"/>
<sequence length="65" mass="6504">MTKTFIVAALLSSFAAVSFAQGATPAADAASAPAKHMKAKKAKKPHHAASAAVDPEKSADKKGGN</sequence>
<dbReference type="RefSeq" id="WP_275681144.1">
    <property type="nucleotide sequence ID" value="NZ_JAJLJH010000001.1"/>
</dbReference>
<comment type="caution">
    <text evidence="3">The sequence shown here is derived from an EMBL/GenBank/DDBJ whole genome shotgun (WGS) entry which is preliminary data.</text>
</comment>
<keyword evidence="4" id="KW-1185">Reference proteome</keyword>
<keyword evidence="2" id="KW-0732">Signal</keyword>
<feature type="signal peptide" evidence="2">
    <location>
        <begin position="1"/>
        <end position="22"/>
    </location>
</feature>